<gene>
    <name evidence="1" type="ORF">A2W18_03190</name>
</gene>
<reference evidence="1 2" key="1">
    <citation type="journal article" date="2016" name="Nat. Commun.">
        <title>Thousands of microbial genomes shed light on interconnected biogeochemical processes in an aquifer system.</title>
        <authorList>
            <person name="Anantharaman K."/>
            <person name="Brown C.T."/>
            <person name="Hug L.A."/>
            <person name="Sharon I."/>
            <person name="Castelle C.J."/>
            <person name="Probst A.J."/>
            <person name="Thomas B.C."/>
            <person name="Singh A."/>
            <person name="Wilkins M.J."/>
            <person name="Karaoz U."/>
            <person name="Brodie E.L."/>
            <person name="Williams K.H."/>
            <person name="Hubbard S.S."/>
            <person name="Banfield J.F."/>
        </authorList>
    </citation>
    <scope>NUCLEOTIDE SEQUENCE [LARGE SCALE GENOMIC DNA]</scope>
</reference>
<organism evidence="1 2">
    <name type="scientific">Candidatus Muproteobacteria bacterium RBG_16_60_9</name>
    <dbReference type="NCBI Taxonomy" id="1817755"/>
    <lineage>
        <taxon>Bacteria</taxon>
        <taxon>Pseudomonadati</taxon>
        <taxon>Pseudomonadota</taxon>
        <taxon>Candidatus Muproteobacteria</taxon>
    </lineage>
</organism>
<sequence>MRLPSLHQFFRHQLQPGFRAHGLRDVGTIEYVAEVLARFAHARALQALRDADGRPLEYIVDMLASWQQAQEGRHGRRHRAREHAIMRHIGDYTLFMSGLFRERLKARGELNYYVAHGRSAFRRTADDEPNPAHRHTYHQLYQDFNPISDSLDYLRRMQLPISDHSDTDNLLAAYWRA</sequence>
<name>A0A1F6V934_9PROT</name>
<comment type="caution">
    <text evidence="1">The sequence shown here is derived from an EMBL/GenBank/DDBJ whole genome shotgun (WGS) entry which is preliminary data.</text>
</comment>
<accession>A0A1F6V934</accession>
<proteinExistence type="predicted"/>
<protein>
    <submittedName>
        <fullName evidence="1">Uncharacterized protein</fullName>
    </submittedName>
</protein>
<evidence type="ECO:0000313" key="2">
    <source>
        <dbReference type="Proteomes" id="UP000179076"/>
    </source>
</evidence>
<evidence type="ECO:0000313" key="1">
    <source>
        <dbReference type="EMBL" id="OGI66115.1"/>
    </source>
</evidence>
<dbReference type="Proteomes" id="UP000179076">
    <property type="component" value="Unassembled WGS sequence"/>
</dbReference>
<dbReference type="EMBL" id="MFSP01000093">
    <property type="protein sequence ID" value="OGI66115.1"/>
    <property type="molecule type" value="Genomic_DNA"/>
</dbReference>
<dbReference type="AlphaFoldDB" id="A0A1F6V934"/>